<proteinExistence type="predicted"/>
<dbReference type="GO" id="GO:0005886">
    <property type="term" value="C:plasma membrane"/>
    <property type="evidence" value="ECO:0007669"/>
    <property type="project" value="TreeGrafter"/>
</dbReference>
<keyword evidence="1" id="KW-0812">Transmembrane</keyword>
<keyword evidence="1" id="KW-1133">Transmembrane helix</keyword>
<dbReference type="AlphaFoldDB" id="A0A7C5QR44"/>
<protein>
    <submittedName>
        <fullName evidence="2">DUF805 domain-containing protein</fullName>
    </submittedName>
</protein>
<dbReference type="Proteomes" id="UP000885830">
    <property type="component" value="Unassembled WGS sequence"/>
</dbReference>
<keyword evidence="1" id="KW-0472">Membrane</keyword>
<feature type="transmembrane region" description="Helical" evidence="1">
    <location>
        <begin position="104"/>
        <end position="121"/>
    </location>
</feature>
<evidence type="ECO:0000256" key="1">
    <source>
        <dbReference type="SAM" id="Phobius"/>
    </source>
</evidence>
<dbReference type="InterPro" id="IPR008523">
    <property type="entry name" value="DUF805"/>
</dbReference>
<dbReference type="EMBL" id="DRMJ01000125">
    <property type="protein sequence ID" value="HHL42479.1"/>
    <property type="molecule type" value="Genomic_DNA"/>
</dbReference>
<dbReference type="Pfam" id="PF05656">
    <property type="entry name" value="DUF805"/>
    <property type="match status" value="1"/>
</dbReference>
<reference evidence="2" key="1">
    <citation type="journal article" date="2020" name="mSystems">
        <title>Genome- and Community-Level Interaction Insights into Carbon Utilization and Element Cycling Functions of Hydrothermarchaeota in Hydrothermal Sediment.</title>
        <authorList>
            <person name="Zhou Z."/>
            <person name="Liu Y."/>
            <person name="Xu W."/>
            <person name="Pan J."/>
            <person name="Luo Z.H."/>
            <person name="Li M."/>
        </authorList>
    </citation>
    <scope>NUCLEOTIDE SEQUENCE [LARGE SCALE GENOMIC DNA]</scope>
    <source>
        <strain evidence="2">HyVt-485</strain>
    </source>
</reference>
<organism evidence="2">
    <name type="scientific">Hellea balneolensis</name>
    <dbReference type="NCBI Taxonomy" id="287478"/>
    <lineage>
        <taxon>Bacteria</taxon>
        <taxon>Pseudomonadati</taxon>
        <taxon>Pseudomonadota</taxon>
        <taxon>Alphaproteobacteria</taxon>
        <taxon>Maricaulales</taxon>
        <taxon>Robiginitomaculaceae</taxon>
        <taxon>Hellea</taxon>
    </lineage>
</organism>
<evidence type="ECO:0000313" key="2">
    <source>
        <dbReference type="EMBL" id="HHL42479.1"/>
    </source>
</evidence>
<feature type="transmembrane region" description="Helical" evidence="1">
    <location>
        <begin position="80"/>
        <end position="98"/>
    </location>
</feature>
<comment type="caution">
    <text evidence="2">The sequence shown here is derived from an EMBL/GenBank/DDBJ whole genome shotgun (WGS) entry which is preliminary data.</text>
</comment>
<feature type="non-terminal residue" evidence="2">
    <location>
        <position position="140"/>
    </location>
</feature>
<accession>A0A7C5QR44</accession>
<sequence length="140" mass="15743">MGFWEAIQTCFRKYVDFSGRASRSEFWYFQLFVVIMRIGLGTLDGVLFQTADKVLQRGSGFFEGFAVGYHNTTDGILTGLFNFAVFLPSLAVMARRLHDTGRSGWWQGMPYALVVIFLFIYRGGMSAQGDQNITVPALIS</sequence>
<name>A0A7C5QR44_9PROT</name>
<dbReference type="PANTHER" id="PTHR34980">
    <property type="entry name" value="INNER MEMBRANE PROTEIN-RELATED-RELATED"/>
    <property type="match status" value="1"/>
</dbReference>
<feature type="transmembrane region" description="Helical" evidence="1">
    <location>
        <begin position="26"/>
        <end position="48"/>
    </location>
</feature>
<dbReference type="PANTHER" id="PTHR34980:SF2">
    <property type="entry name" value="INNER MEMBRANE PROTEIN YHAH-RELATED"/>
    <property type="match status" value="1"/>
</dbReference>
<gene>
    <name evidence="2" type="ORF">ENJ42_02580</name>
</gene>